<evidence type="ECO:0000313" key="2">
    <source>
        <dbReference type="Proteomes" id="UP001148662"/>
    </source>
</evidence>
<dbReference type="Proteomes" id="UP001148662">
    <property type="component" value="Unassembled WGS sequence"/>
</dbReference>
<sequence length="280" mass="30417">MHPIIRTQVAEVTSLLDVQQDSFRVQENAESIWNKLPPSSVKHISWRSCYEHFYCARLGVPLDYASNGSVQASVAMIKLPRSSRTYLLSVSTLVVTLAAGGPGTSGVNFLLSRGVRIREVLGGGHDLISFDPRGVGRSTPRIAVFPDPAEEATWNTNSQQAPLPNMTADAISRIHARALVYNAIAETRLQGAADYVGTAAVARDMLNIVKAHGRTMLHFWGFSYGTIIGATFAAMFPHNVGRMVLDGTHWHEHSNSQESSSLPPVSILGVVDANNYYTGS</sequence>
<organism evidence="1 2">
    <name type="scientific">Phlebia brevispora</name>
    <dbReference type="NCBI Taxonomy" id="194682"/>
    <lineage>
        <taxon>Eukaryota</taxon>
        <taxon>Fungi</taxon>
        <taxon>Dikarya</taxon>
        <taxon>Basidiomycota</taxon>
        <taxon>Agaricomycotina</taxon>
        <taxon>Agaricomycetes</taxon>
        <taxon>Polyporales</taxon>
        <taxon>Meruliaceae</taxon>
        <taxon>Phlebia</taxon>
    </lineage>
</organism>
<name>A0ACC1RSB6_9APHY</name>
<dbReference type="EMBL" id="JANHOG010002375">
    <property type="protein sequence ID" value="KAJ3524076.1"/>
    <property type="molecule type" value="Genomic_DNA"/>
</dbReference>
<proteinExistence type="predicted"/>
<accession>A0ACC1RSB6</accession>
<protein>
    <submittedName>
        <fullName evidence="1">Uncharacterized protein</fullName>
    </submittedName>
</protein>
<keyword evidence="2" id="KW-1185">Reference proteome</keyword>
<reference evidence="1" key="1">
    <citation type="submission" date="2022-07" db="EMBL/GenBank/DDBJ databases">
        <title>Genome Sequence of Phlebia brevispora.</title>
        <authorList>
            <person name="Buettner E."/>
        </authorList>
    </citation>
    <scope>NUCLEOTIDE SEQUENCE</scope>
    <source>
        <strain evidence="1">MPL23</strain>
    </source>
</reference>
<comment type="caution">
    <text evidence="1">The sequence shown here is derived from an EMBL/GenBank/DDBJ whole genome shotgun (WGS) entry which is preliminary data.</text>
</comment>
<gene>
    <name evidence="1" type="ORF">NM688_g8626</name>
</gene>
<evidence type="ECO:0000313" key="1">
    <source>
        <dbReference type="EMBL" id="KAJ3524076.1"/>
    </source>
</evidence>